<gene>
    <name evidence="1" type="ORF">DW355_07335</name>
</gene>
<proteinExistence type="predicted"/>
<reference evidence="1 2" key="1">
    <citation type="submission" date="2018-07" db="EMBL/GenBank/DDBJ databases">
        <title>Exploring interactions and the metabolic potential of the ultra-small soil bacteria Hylemonella gracilis.</title>
        <authorList>
            <person name="Tyc O."/>
            <person name="Kulkarni P."/>
            <person name="Gawehns F."/>
            <person name="Hundscheid M."/>
            <person name="Zweers H."/>
            <person name="Garbeva P."/>
        </authorList>
    </citation>
    <scope>NUCLEOTIDE SEQUENCE [LARGE SCALE GENOMIC DNA]</scope>
    <source>
        <strain evidence="1 2">NS1</strain>
    </source>
</reference>
<dbReference type="GO" id="GO:0090313">
    <property type="term" value="P:regulation of protein targeting to membrane"/>
    <property type="evidence" value="ECO:0007669"/>
    <property type="project" value="TreeGrafter"/>
</dbReference>
<dbReference type="GO" id="GO:0005886">
    <property type="term" value="C:plasma membrane"/>
    <property type="evidence" value="ECO:0007669"/>
    <property type="project" value="TreeGrafter"/>
</dbReference>
<name>A0A4P6UKH7_9BURK</name>
<dbReference type="PANTHER" id="PTHR30441">
    <property type="entry name" value="DUF748 DOMAIN-CONTAINING PROTEIN"/>
    <property type="match status" value="1"/>
</dbReference>
<dbReference type="Proteomes" id="UP000292939">
    <property type="component" value="Chromosome"/>
</dbReference>
<dbReference type="AlphaFoldDB" id="A0A4P6UKH7"/>
<dbReference type="OrthoDB" id="5376931at2"/>
<evidence type="ECO:0008006" key="3">
    <source>
        <dbReference type="Google" id="ProtNLM"/>
    </source>
</evidence>
<accession>A0A4P6UKH7</accession>
<evidence type="ECO:0000313" key="1">
    <source>
        <dbReference type="EMBL" id="QBK04617.1"/>
    </source>
</evidence>
<dbReference type="KEGG" id="hgr:DW355_07335"/>
<dbReference type="InterPro" id="IPR052894">
    <property type="entry name" value="AsmA-related"/>
</dbReference>
<organism evidence="1 2">
    <name type="scientific">Hylemonella gracilis</name>
    <dbReference type="NCBI Taxonomy" id="80880"/>
    <lineage>
        <taxon>Bacteria</taxon>
        <taxon>Pseudomonadati</taxon>
        <taxon>Pseudomonadota</taxon>
        <taxon>Betaproteobacteria</taxon>
        <taxon>Burkholderiales</taxon>
        <taxon>Comamonadaceae</taxon>
        <taxon>Hylemonella</taxon>
    </lineage>
</organism>
<dbReference type="PANTHER" id="PTHR30441:SF8">
    <property type="entry name" value="DUF748 DOMAIN-CONTAINING PROTEIN"/>
    <property type="match status" value="1"/>
</dbReference>
<dbReference type="RefSeq" id="WP_131278875.1">
    <property type="nucleotide sequence ID" value="NZ_CP031395.1"/>
</dbReference>
<evidence type="ECO:0000313" key="2">
    <source>
        <dbReference type="Proteomes" id="UP000292939"/>
    </source>
</evidence>
<protein>
    <recommendedName>
        <fullName evidence="3">AsmA family protein</fullName>
    </recommendedName>
</protein>
<dbReference type="EMBL" id="CP031395">
    <property type="protein sequence ID" value="QBK04617.1"/>
    <property type="molecule type" value="Genomic_DNA"/>
</dbReference>
<sequence length="1089" mass="116900">MSMPRWTQVVAGVLLAFVVLVVTVLAAAALLLQHLDHPWFKPRVISALEAATGLRMDYQHASVSLNSGLRLEQLVVRTPSPFDAAAPELLRLGRLEADWSMRALLWGPVRVARVAVHDVAVTWVADEAGANSLSVLAPDAAAQQGTDPDASPGGSRQLAAFFSALAPVGQLEVSGVSLEYLRVRGGAVMDRWSLRGLALNAQGLPRHDRGDPADGQKNEPMDAPGGWTLRAAMGRPDAPLDVTLLHTGAQGEEAGKPLASAQLALSLMVDASAAGAQARIGLDVTRQDFDVRIPAVPLLRGGMSANVDAARRGLTIELQPTRLADSAEVQASVFLPDDANASVAVSQLRADADLARMLRLIPADLRPITLERGQLHLEVAGLALESGDPQSRPVNGPTSGPARARLTLEADAARAEVDVEKNEDGLRWTATARAPDLALARPFLPDTVLARLPWRRLGVDLSSHGRAEALFSSAPRVAHRTELRLSRPAWDGIVSARELVAVLDSQGDAWQHRGDLQIRAEGLRVHEQDAGAQRHTLAFDFDRKPSSPSSARKFEAHARLSNQAGMQLALDAALTFDAQARALRGSVKAQLPAQPLPAPLLAFLPAALDTTRLALDVDAQGALTGFVTRIGDDGRPEFAPDPLASAAVDGRAVVEARGLRWRQDGLAVLVPALRWQLVSHPGTSAKIRRQLTTELSAERVRVVLAERGLTLTRLTATTDTSFGANPQDEPELALQLKVDTLEQQPALPYPVRHLEWQLRARRDADGVFHLPEFKLTHAGTRTRLTAQGRLDLAPTRRRFALKGVLSQDVAGLNLPGRMEGSGQASVDFDLASPDLATFRTQASLRLDGVHLNLPGAGIVVEGLDGDVPVYEDLRVTGGRLDLLGNLALNPYAMLRFTDQYPLLSRGGYVSARSITTPMVRIAPLAGNLTVRQNVLAMTQLEMGVRGGRVTGQGRLDWRGRDSVLEARVRATGVQSSHGEPFDGNVAVVVAARDRSVNGRAEILRIGKRHLLDLLDLADPHAADPTINRVRFALGLGYPEHVRLRFDQGFGRLLVSLGGTAGLVSIDEVRGIPMGPIVDRALHAMQLSTD</sequence>